<name>I1CDS6_RHIO9</name>
<keyword evidence="2" id="KW-1185">Reference proteome</keyword>
<accession>I1CDS6</accession>
<dbReference type="AlphaFoldDB" id="I1CDS6"/>
<evidence type="ECO:0000313" key="2">
    <source>
        <dbReference type="Proteomes" id="UP000009138"/>
    </source>
</evidence>
<dbReference type="RefSeq" id="XP_067522002.1">
    <property type="nucleotide sequence ID" value="XM_067665901.1"/>
</dbReference>
<gene>
    <name evidence="1" type="ORF">RO3G_11317</name>
</gene>
<dbReference type="InParanoid" id="I1CDS6"/>
<protein>
    <submittedName>
        <fullName evidence="1">Uncharacterized protein</fullName>
    </submittedName>
</protein>
<proteinExistence type="predicted"/>
<dbReference type="EMBL" id="CH476740">
    <property type="protein sequence ID" value="EIE86606.1"/>
    <property type="molecule type" value="Genomic_DNA"/>
</dbReference>
<evidence type="ECO:0000313" key="1">
    <source>
        <dbReference type="EMBL" id="EIE86606.1"/>
    </source>
</evidence>
<organism evidence="1 2">
    <name type="scientific">Rhizopus delemar (strain RA 99-880 / ATCC MYA-4621 / FGSC 9543 / NRRL 43880)</name>
    <name type="common">Mucormycosis agent</name>
    <name type="synonym">Rhizopus arrhizus var. delemar</name>
    <dbReference type="NCBI Taxonomy" id="246409"/>
    <lineage>
        <taxon>Eukaryota</taxon>
        <taxon>Fungi</taxon>
        <taxon>Fungi incertae sedis</taxon>
        <taxon>Mucoromycota</taxon>
        <taxon>Mucoromycotina</taxon>
        <taxon>Mucoromycetes</taxon>
        <taxon>Mucorales</taxon>
        <taxon>Mucorineae</taxon>
        <taxon>Rhizopodaceae</taxon>
        <taxon>Rhizopus</taxon>
    </lineage>
</organism>
<dbReference type="VEuPathDB" id="FungiDB:RO3G_11317"/>
<dbReference type="GeneID" id="93618282"/>
<sequence>MSKVGIRRRIQSTLEAIHRLSTSLDRHACGPFALGSSPPWRSIVKTSFFVSLISMPVGDCTHLPQKGSKSLQTPRWIEPRLEQVSKLALIPGSIRSSSTPCPIHSLVFSSFLACLDHRHGLAPHGAHHTYR</sequence>
<dbReference type="Proteomes" id="UP000009138">
    <property type="component" value="Unassembled WGS sequence"/>
</dbReference>
<reference evidence="1 2" key="1">
    <citation type="journal article" date="2009" name="PLoS Genet.">
        <title>Genomic analysis of the basal lineage fungus Rhizopus oryzae reveals a whole-genome duplication.</title>
        <authorList>
            <person name="Ma L.-J."/>
            <person name="Ibrahim A.S."/>
            <person name="Skory C."/>
            <person name="Grabherr M.G."/>
            <person name="Burger G."/>
            <person name="Butler M."/>
            <person name="Elias M."/>
            <person name="Idnurm A."/>
            <person name="Lang B.F."/>
            <person name="Sone T."/>
            <person name="Abe A."/>
            <person name="Calvo S.E."/>
            <person name="Corrochano L.M."/>
            <person name="Engels R."/>
            <person name="Fu J."/>
            <person name="Hansberg W."/>
            <person name="Kim J.-M."/>
            <person name="Kodira C.D."/>
            <person name="Koehrsen M.J."/>
            <person name="Liu B."/>
            <person name="Miranda-Saavedra D."/>
            <person name="O'Leary S."/>
            <person name="Ortiz-Castellanos L."/>
            <person name="Poulter R."/>
            <person name="Rodriguez-Romero J."/>
            <person name="Ruiz-Herrera J."/>
            <person name="Shen Y.-Q."/>
            <person name="Zeng Q."/>
            <person name="Galagan J."/>
            <person name="Birren B.W."/>
            <person name="Cuomo C.A."/>
            <person name="Wickes B.L."/>
        </authorList>
    </citation>
    <scope>NUCLEOTIDE SEQUENCE [LARGE SCALE GENOMIC DNA]</scope>
    <source>
        <strain evidence="2">RA 99-880 / ATCC MYA-4621 / FGSC 9543 / NRRL 43880</strain>
    </source>
</reference>